<comment type="cofactor">
    <cofactor evidence="1">
        <name>Mg(2+)</name>
        <dbReference type="ChEBI" id="CHEBI:18420"/>
    </cofactor>
</comment>
<dbReference type="Gene3D" id="3.90.79.10">
    <property type="entry name" value="Nucleoside Triphosphate Pyrophosphohydrolase"/>
    <property type="match status" value="1"/>
</dbReference>
<gene>
    <name evidence="4" type="ORF">ACFQ11_27260</name>
</gene>
<dbReference type="PANTHER" id="PTHR11839">
    <property type="entry name" value="UDP/ADP-SUGAR PYROPHOSPHATASE"/>
    <property type="match status" value="1"/>
</dbReference>
<proteinExistence type="predicted"/>
<dbReference type="PROSITE" id="PS51462">
    <property type="entry name" value="NUDIX"/>
    <property type="match status" value="1"/>
</dbReference>
<dbReference type="PANTHER" id="PTHR11839:SF18">
    <property type="entry name" value="NUDIX HYDROLASE DOMAIN-CONTAINING PROTEIN"/>
    <property type="match status" value="1"/>
</dbReference>
<keyword evidence="5" id="KW-1185">Reference proteome</keyword>
<dbReference type="Pfam" id="PF00293">
    <property type="entry name" value="NUDIX"/>
    <property type="match status" value="1"/>
</dbReference>
<evidence type="ECO:0000313" key="5">
    <source>
        <dbReference type="Proteomes" id="UP001596972"/>
    </source>
</evidence>
<dbReference type="RefSeq" id="WP_378303628.1">
    <property type="nucleotide sequence ID" value="NZ_JBHTJA010000073.1"/>
</dbReference>
<dbReference type="CDD" id="cd24161">
    <property type="entry name" value="NUDIX_ADPRase_Ndx2"/>
    <property type="match status" value="1"/>
</dbReference>
<sequence>MSDLQERGAADGDERPAVRRIASRVVYENPWMVVREDEVERLDGSRGIYGVVDKPDFVLVVPEEDGGFHMVEEYRYPIGRRTWSFPQGAAPGRRVVEPAELARRELAEETGFTAGRLRRIGYLNCAHGTSGQGFTVFHATDLTPGEPDREAEEQDMRQRWVSRAEFRELVAKGLITDDSTLAAYALLAMDGLPAG</sequence>
<dbReference type="Proteomes" id="UP001596972">
    <property type="component" value="Unassembled WGS sequence"/>
</dbReference>
<evidence type="ECO:0000313" key="4">
    <source>
        <dbReference type="EMBL" id="MFD0904110.1"/>
    </source>
</evidence>
<evidence type="ECO:0000259" key="3">
    <source>
        <dbReference type="PROSITE" id="PS51462"/>
    </source>
</evidence>
<evidence type="ECO:0000256" key="1">
    <source>
        <dbReference type="ARBA" id="ARBA00001946"/>
    </source>
</evidence>
<dbReference type="InterPro" id="IPR015797">
    <property type="entry name" value="NUDIX_hydrolase-like_dom_sf"/>
</dbReference>
<accession>A0ABW3EX01</accession>
<reference evidence="5" key="1">
    <citation type="journal article" date="2019" name="Int. J. Syst. Evol. Microbiol.">
        <title>The Global Catalogue of Microorganisms (GCM) 10K type strain sequencing project: providing services to taxonomists for standard genome sequencing and annotation.</title>
        <authorList>
            <consortium name="The Broad Institute Genomics Platform"/>
            <consortium name="The Broad Institute Genome Sequencing Center for Infectious Disease"/>
            <person name="Wu L."/>
            <person name="Ma J."/>
        </authorList>
    </citation>
    <scope>NUCLEOTIDE SEQUENCE [LARGE SCALE GENOMIC DNA]</scope>
    <source>
        <strain evidence="5">JCM 31202</strain>
    </source>
</reference>
<dbReference type="InterPro" id="IPR000086">
    <property type="entry name" value="NUDIX_hydrolase_dom"/>
</dbReference>
<evidence type="ECO:0000256" key="2">
    <source>
        <dbReference type="ARBA" id="ARBA00022801"/>
    </source>
</evidence>
<keyword evidence="2" id="KW-0378">Hydrolase</keyword>
<dbReference type="SUPFAM" id="SSF55811">
    <property type="entry name" value="Nudix"/>
    <property type="match status" value="1"/>
</dbReference>
<dbReference type="EMBL" id="JBHTJA010000073">
    <property type="protein sequence ID" value="MFD0904110.1"/>
    <property type="molecule type" value="Genomic_DNA"/>
</dbReference>
<feature type="domain" description="Nudix hydrolase" evidence="3">
    <location>
        <begin position="41"/>
        <end position="183"/>
    </location>
</feature>
<comment type="caution">
    <text evidence="4">The sequence shown here is derived from an EMBL/GenBank/DDBJ whole genome shotgun (WGS) entry which is preliminary data.</text>
</comment>
<name>A0ABW3EX01_9ACTN</name>
<organism evidence="4 5">
    <name type="scientific">Actinomadura sediminis</name>
    <dbReference type="NCBI Taxonomy" id="1038904"/>
    <lineage>
        <taxon>Bacteria</taxon>
        <taxon>Bacillati</taxon>
        <taxon>Actinomycetota</taxon>
        <taxon>Actinomycetes</taxon>
        <taxon>Streptosporangiales</taxon>
        <taxon>Thermomonosporaceae</taxon>
        <taxon>Actinomadura</taxon>
    </lineage>
</organism>
<protein>
    <submittedName>
        <fullName evidence="4">NUDIX domain-containing protein</fullName>
    </submittedName>
</protein>